<feature type="transmembrane region" description="Helical" evidence="6">
    <location>
        <begin position="199"/>
        <end position="219"/>
    </location>
</feature>
<evidence type="ECO:0000256" key="1">
    <source>
        <dbReference type="ARBA" id="ARBA00004141"/>
    </source>
</evidence>
<evidence type="ECO:0000259" key="7">
    <source>
        <dbReference type="SMART" id="SM00014"/>
    </source>
</evidence>
<dbReference type="InterPro" id="IPR000326">
    <property type="entry name" value="PAP2/HPO"/>
</dbReference>
<dbReference type="SMART" id="SM00014">
    <property type="entry name" value="acidPPc"/>
    <property type="match status" value="1"/>
</dbReference>
<evidence type="ECO:0000256" key="4">
    <source>
        <dbReference type="ARBA" id="ARBA00022989"/>
    </source>
</evidence>
<evidence type="ECO:0000256" key="2">
    <source>
        <dbReference type="ARBA" id="ARBA00008816"/>
    </source>
</evidence>
<comment type="caution">
    <text evidence="8">The sequence shown here is derived from an EMBL/GenBank/DDBJ whole genome shotgun (WGS) entry which is preliminary data.</text>
</comment>
<keyword evidence="4 6" id="KW-1133">Transmembrane helix</keyword>
<dbReference type="SUPFAM" id="SSF48317">
    <property type="entry name" value="Acid phosphatase/Vanadium-dependent haloperoxidase"/>
    <property type="match status" value="1"/>
</dbReference>
<proteinExistence type="inferred from homology"/>
<dbReference type="PANTHER" id="PTHR10165:SF103">
    <property type="entry name" value="PHOSPHOLIPID PHOSPHATASE HOMOLOG 1.2 HOMOLOG"/>
    <property type="match status" value="1"/>
</dbReference>
<reference evidence="8" key="1">
    <citation type="submission" date="2022-12" db="EMBL/GenBank/DDBJ databases">
        <title>Genome assemblies of Blomia tropicalis.</title>
        <authorList>
            <person name="Cui Y."/>
        </authorList>
    </citation>
    <scope>NUCLEOTIDE SEQUENCE</scope>
    <source>
        <tissue evidence="8">Adult mites</tissue>
    </source>
</reference>
<evidence type="ECO:0000313" key="8">
    <source>
        <dbReference type="EMBL" id="KAJ6220394.1"/>
    </source>
</evidence>
<organism evidence="8 9">
    <name type="scientific">Blomia tropicalis</name>
    <name type="common">Mite</name>
    <dbReference type="NCBI Taxonomy" id="40697"/>
    <lineage>
        <taxon>Eukaryota</taxon>
        <taxon>Metazoa</taxon>
        <taxon>Ecdysozoa</taxon>
        <taxon>Arthropoda</taxon>
        <taxon>Chelicerata</taxon>
        <taxon>Arachnida</taxon>
        <taxon>Acari</taxon>
        <taxon>Acariformes</taxon>
        <taxon>Sarcoptiformes</taxon>
        <taxon>Astigmata</taxon>
        <taxon>Glycyphagoidea</taxon>
        <taxon>Echimyopodidae</taxon>
        <taxon>Blomia</taxon>
    </lineage>
</organism>
<feature type="transmembrane region" description="Helical" evidence="6">
    <location>
        <begin position="231"/>
        <end position="253"/>
    </location>
</feature>
<comment type="subcellular location">
    <subcellularLocation>
        <location evidence="1">Membrane</location>
        <topology evidence="1">Multi-pass membrane protein</topology>
    </subcellularLocation>
</comment>
<evidence type="ECO:0000256" key="5">
    <source>
        <dbReference type="ARBA" id="ARBA00023136"/>
    </source>
</evidence>
<evidence type="ECO:0000256" key="3">
    <source>
        <dbReference type="ARBA" id="ARBA00022692"/>
    </source>
</evidence>
<keyword evidence="9" id="KW-1185">Reference proteome</keyword>
<feature type="domain" description="Phosphatidic acid phosphatase type 2/haloperoxidase" evidence="7">
    <location>
        <begin position="125"/>
        <end position="277"/>
    </location>
</feature>
<dbReference type="OrthoDB" id="8907274at2759"/>
<feature type="transmembrane region" description="Helical" evidence="6">
    <location>
        <begin position="117"/>
        <end position="138"/>
    </location>
</feature>
<feature type="transmembrane region" description="Helical" evidence="6">
    <location>
        <begin position="265"/>
        <end position="284"/>
    </location>
</feature>
<dbReference type="AlphaFoldDB" id="A0A9Q0M7M5"/>
<feature type="transmembrane region" description="Helical" evidence="6">
    <location>
        <begin position="77"/>
        <end position="96"/>
    </location>
</feature>
<protein>
    <recommendedName>
        <fullName evidence="7">Phosphatidic acid phosphatase type 2/haloperoxidase domain-containing protein</fullName>
    </recommendedName>
</protein>
<sequence length="320" mass="37014">MNEIKENGRECTPLIIYPPTKSIFVRRILIDAISLISLSIPIIYLYLWGIPFHRGFNCDDDSIRYPYRDNTISSTALYLYSTTIPFVVIAINEYFIIRSRILNIERYEEMPKLIIVYIWQIYCHFVWFAFAALTSQVITDISKYSIGRLRPHFLDRCKPMLSDGTIINRTSKCSDPYTYIINYECSGTATMKEMRDSHLSFMSGHSSFVAVCLIYLVIYIQTRVRWSQLGLLKSLLQGLLVSLVIYTGLSRISDYKHHWSDVLCGLIQGTIVAFLVAMGVSELFEPKTYFDCMKKRVNIDISNRDNGRNDNARHDPEIGL</sequence>
<accession>A0A9Q0M7M5</accession>
<dbReference type="GO" id="GO:0007165">
    <property type="term" value="P:signal transduction"/>
    <property type="evidence" value="ECO:0007669"/>
    <property type="project" value="TreeGrafter"/>
</dbReference>
<gene>
    <name evidence="8" type="ORF">RDWZM_006206</name>
</gene>
<dbReference type="CDD" id="cd03384">
    <property type="entry name" value="PAP2_wunen"/>
    <property type="match status" value="1"/>
</dbReference>
<dbReference type="InterPro" id="IPR036938">
    <property type="entry name" value="PAP2/HPO_sf"/>
</dbReference>
<keyword evidence="3 6" id="KW-0812">Transmembrane</keyword>
<dbReference type="GO" id="GO:0006644">
    <property type="term" value="P:phospholipid metabolic process"/>
    <property type="evidence" value="ECO:0007669"/>
    <property type="project" value="InterPro"/>
</dbReference>
<keyword evidence="5 6" id="KW-0472">Membrane</keyword>
<dbReference type="GO" id="GO:0008195">
    <property type="term" value="F:phosphatidate phosphatase activity"/>
    <property type="evidence" value="ECO:0007669"/>
    <property type="project" value="TreeGrafter"/>
</dbReference>
<comment type="similarity">
    <text evidence="2">Belongs to the PA-phosphatase related phosphoesterase family.</text>
</comment>
<dbReference type="GO" id="GO:0046839">
    <property type="term" value="P:phospholipid dephosphorylation"/>
    <property type="evidence" value="ECO:0007669"/>
    <property type="project" value="TreeGrafter"/>
</dbReference>
<dbReference type="Pfam" id="PF01569">
    <property type="entry name" value="PAP2"/>
    <property type="match status" value="1"/>
</dbReference>
<dbReference type="Proteomes" id="UP001142055">
    <property type="component" value="Chromosome 2"/>
</dbReference>
<dbReference type="InterPro" id="IPR043216">
    <property type="entry name" value="PAP-like"/>
</dbReference>
<dbReference type="EMBL" id="JAPWDV010000002">
    <property type="protein sequence ID" value="KAJ6220394.1"/>
    <property type="molecule type" value="Genomic_DNA"/>
</dbReference>
<dbReference type="PANTHER" id="PTHR10165">
    <property type="entry name" value="LIPID PHOSPHATE PHOSPHATASE"/>
    <property type="match status" value="1"/>
</dbReference>
<dbReference type="GO" id="GO:0005886">
    <property type="term" value="C:plasma membrane"/>
    <property type="evidence" value="ECO:0007669"/>
    <property type="project" value="TreeGrafter"/>
</dbReference>
<dbReference type="OMA" id="NQHRYIE"/>
<dbReference type="Gene3D" id="1.20.144.10">
    <property type="entry name" value="Phosphatidic acid phosphatase type 2/haloperoxidase"/>
    <property type="match status" value="1"/>
</dbReference>
<name>A0A9Q0M7M5_BLOTA</name>
<evidence type="ECO:0000256" key="6">
    <source>
        <dbReference type="SAM" id="Phobius"/>
    </source>
</evidence>
<evidence type="ECO:0000313" key="9">
    <source>
        <dbReference type="Proteomes" id="UP001142055"/>
    </source>
</evidence>
<feature type="transmembrane region" description="Helical" evidence="6">
    <location>
        <begin position="28"/>
        <end position="47"/>
    </location>
</feature>